<dbReference type="AlphaFoldDB" id="A0A1U8KW63"/>
<sequence length="367" mass="43234">MSEQWVTARIQQKGDGRCIPWVSLRDLIVAHLDTKRKFDIFSLSIYGLAIFPKALRHIDEAVVEFFDRLDKGVAPVPAIITETFRSLSACRKASKGRFIGCAQLLLVWFHSHYWKVDKVSYRAFSESYSLLKEIAAMSRRDDISEENWIALLRNLQEDDVEWRAHWFVPDEILYRCGSFDWVPLLRIWGAAGYAPLLVLRQYRSRQFIPMTHGLAQSEFAYREKNYKKKVQEISNAWKQTRWMKRLAVGSMKTPEYKGWFSKRVNDNIPEPSLENVRTMEEYLQVIPSELEIVKRDFEERNTELGKKIEQLEEEKMHLRLDADVQKLKAEKLRKGKRMVKEDLDSLKTDYKKLRMSMRTAELGKTSE</sequence>
<reference evidence="3" key="1">
    <citation type="journal article" date="2020" name="Nat. Genet.">
        <title>Genomic diversifications of five Gossypium allopolyploid species and their impact on cotton improvement.</title>
        <authorList>
            <person name="Chen Z.J."/>
            <person name="Sreedasyam A."/>
            <person name="Ando A."/>
            <person name="Song Q."/>
            <person name="De Santiago L.M."/>
            <person name="Hulse-Kemp A.M."/>
            <person name="Ding M."/>
            <person name="Ye W."/>
            <person name="Kirkbride R.C."/>
            <person name="Jenkins J."/>
            <person name="Plott C."/>
            <person name="Lovell J."/>
            <person name="Lin Y.M."/>
            <person name="Vaughn R."/>
            <person name="Liu B."/>
            <person name="Simpson S."/>
            <person name="Scheffler B.E."/>
            <person name="Wen L."/>
            <person name="Saski C.A."/>
            <person name="Grover C.E."/>
            <person name="Hu G."/>
            <person name="Conover J.L."/>
            <person name="Carlson J.W."/>
            <person name="Shu S."/>
            <person name="Boston L.B."/>
            <person name="Williams M."/>
            <person name="Peterson D.G."/>
            <person name="McGee K."/>
            <person name="Jones D.C."/>
            <person name="Wendel J.F."/>
            <person name="Stelly D.M."/>
            <person name="Grimwood J."/>
            <person name="Schmutz J."/>
        </authorList>
    </citation>
    <scope>NUCLEOTIDE SEQUENCE [LARGE SCALE GENOMIC DNA]</scope>
    <source>
        <strain evidence="3">cv. TM-1</strain>
    </source>
</reference>
<name>A0A1U8KW63_GOSHI</name>
<evidence type="ECO:0000256" key="1">
    <source>
        <dbReference type="SAM" id="Coils"/>
    </source>
</evidence>
<protein>
    <recommendedName>
        <fullName evidence="2">DUF7745 domain-containing protein</fullName>
    </recommendedName>
</protein>
<feature type="domain" description="DUF7745" evidence="2">
    <location>
        <begin position="33"/>
        <end position="264"/>
    </location>
</feature>
<dbReference type="PaxDb" id="3635-A0A1U8KW63"/>
<proteinExistence type="predicted"/>
<dbReference type="Proteomes" id="UP000818029">
    <property type="component" value="Chromosome A12"/>
</dbReference>
<dbReference type="RefSeq" id="XP_016705004.1">
    <property type="nucleotide sequence ID" value="XM_016849515.1"/>
</dbReference>
<evidence type="ECO:0000313" key="3">
    <source>
        <dbReference type="Proteomes" id="UP000818029"/>
    </source>
</evidence>
<evidence type="ECO:0000259" key="2">
    <source>
        <dbReference type="Pfam" id="PF24924"/>
    </source>
</evidence>
<reference evidence="4" key="2">
    <citation type="submission" date="2025-08" db="UniProtKB">
        <authorList>
            <consortium name="RefSeq"/>
        </authorList>
    </citation>
    <scope>IDENTIFICATION</scope>
</reference>
<keyword evidence="3" id="KW-1185">Reference proteome</keyword>
<evidence type="ECO:0000313" key="4">
    <source>
        <dbReference type="RefSeq" id="XP_016705004.1"/>
    </source>
</evidence>
<dbReference type="PANTHER" id="PTHR48200:SF1">
    <property type="entry name" value="AMINOTRANSFERASE-LIKE PLANT MOBILE DOMAIN-CONTAINING PROTEIN"/>
    <property type="match status" value="1"/>
</dbReference>
<gene>
    <name evidence="4" type="primary">LOC107920025</name>
</gene>
<dbReference type="InterPro" id="IPR056647">
    <property type="entry name" value="DUF7745"/>
</dbReference>
<dbReference type="KEGG" id="ghi:107920025"/>
<dbReference type="Pfam" id="PF24924">
    <property type="entry name" value="DUF7745"/>
    <property type="match status" value="1"/>
</dbReference>
<accession>A0A1U8KW63</accession>
<keyword evidence="1" id="KW-0175">Coiled coil</keyword>
<feature type="coiled-coil region" evidence="1">
    <location>
        <begin position="294"/>
        <end position="328"/>
    </location>
</feature>
<dbReference type="GeneID" id="107920025"/>
<organism evidence="3 4">
    <name type="scientific">Gossypium hirsutum</name>
    <name type="common">Upland cotton</name>
    <name type="synonym">Gossypium mexicanum</name>
    <dbReference type="NCBI Taxonomy" id="3635"/>
    <lineage>
        <taxon>Eukaryota</taxon>
        <taxon>Viridiplantae</taxon>
        <taxon>Streptophyta</taxon>
        <taxon>Embryophyta</taxon>
        <taxon>Tracheophyta</taxon>
        <taxon>Spermatophyta</taxon>
        <taxon>Magnoliopsida</taxon>
        <taxon>eudicotyledons</taxon>
        <taxon>Gunneridae</taxon>
        <taxon>Pentapetalae</taxon>
        <taxon>rosids</taxon>
        <taxon>malvids</taxon>
        <taxon>Malvales</taxon>
        <taxon>Malvaceae</taxon>
        <taxon>Malvoideae</taxon>
        <taxon>Gossypium</taxon>
    </lineage>
</organism>
<dbReference type="PANTHER" id="PTHR48200">
    <property type="entry name" value="PROTEIN, PUTATIVE-RELATED"/>
    <property type="match status" value="1"/>
</dbReference>